<dbReference type="Gene3D" id="3.30.420.40">
    <property type="match status" value="1"/>
</dbReference>
<dbReference type="Gene3D" id="1.10.287.1250">
    <property type="match status" value="1"/>
</dbReference>
<keyword evidence="4" id="KW-0808">Transferase</keyword>
<comment type="catalytic activity">
    <reaction evidence="2">
        <text>a D-hexose + ATP = a D-hexose 6-phosphate + ADP + H(+)</text>
        <dbReference type="Rhea" id="RHEA:22740"/>
        <dbReference type="ChEBI" id="CHEBI:4194"/>
        <dbReference type="ChEBI" id="CHEBI:15378"/>
        <dbReference type="ChEBI" id="CHEBI:30616"/>
        <dbReference type="ChEBI" id="CHEBI:229467"/>
        <dbReference type="ChEBI" id="CHEBI:456216"/>
        <dbReference type="EC" id="2.7.1.1"/>
    </reaction>
    <physiologicalReaction direction="left-to-right" evidence="2">
        <dbReference type="Rhea" id="RHEA:22741"/>
    </physiologicalReaction>
</comment>
<evidence type="ECO:0000256" key="2">
    <source>
        <dbReference type="ARBA" id="ARBA00044613"/>
    </source>
</evidence>
<evidence type="ECO:0000256" key="1">
    <source>
        <dbReference type="ARBA" id="ARBA00005028"/>
    </source>
</evidence>
<reference evidence="6" key="3">
    <citation type="submission" date="2025-09" db="UniProtKB">
        <authorList>
            <consortium name="Ensembl"/>
        </authorList>
    </citation>
    <scope>IDENTIFICATION</scope>
</reference>
<dbReference type="EMBL" id="AFYH01022221">
    <property type="status" value="NOT_ANNOTATED_CDS"/>
    <property type="molecule type" value="Genomic_DNA"/>
</dbReference>
<dbReference type="SUPFAM" id="SSF53067">
    <property type="entry name" value="Actin-like ATPase domain"/>
    <property type="match status" value="1"/>
</dbReference>
<dbReference type="Pfam" id="PF00349">
    <property type="entry name" value="Hexokinase_1"/>
    <property type="match status" value="1"/>
</dbReference>
<dbReference type="GO" id="GO:0004340">
    <property type="term" value="F:glucokinase activity"/>
    <property type="evidence" value="ECO:0007669"/>
    <property type="project" value="TreeGrafter"/>
</dbReference>
<keyword evidence="7" id="KW-1185">Reference proteome</keyword>
<dbReference type="EC" id="2.7.1.-" evidence="4"/>
<dbReference type="EMBL" id="AFYH01022212">
    <property type="status" value="NOT_ANNOTATED_CDS"/>
    <property type="molecule type" value="Genomic_DNA"/>
</dbReference>
<evidence type="ECO:0000256" key="3">
    <source>
        <dbReference type="ARBA" id="ARBA00048160"/>
    </source>
</evidence>
<protein>
    <recommendedName>
        <fullName evidence="4">Phosphotransferase</fullName>
        <ecNumber evidence="4">2.7.1.-</ecNumber>
    </recommendedName>
</protein>
<reference evidence="7" key="1">
    <citation type="submission" date="2011-08" db="EMBL/GenBank/DDBJ databases">
        <title>The draft genome of Latimeria chalumnae.</title>
        <authorList>
            <person name="Di Palma F."/>
            <person name="Alfoldi J."/>
            <person name="Johnson J."/>
            <person name="Berlin A."/>
            <person name="Gnerre S."/>
            <person name="Jaffe D."/>
            <person name="MacCallum I."/>
            <person name="Young S."/>
            <person name="Walker B.J."/>
            <person name="Lander E."/>
            <person name="Lindblad-Toh K."/>
        </authorList>
    </citation>
    <scope>NUCLEOTIDE SEQUENCE [LARGE SCALE GENOMIC DNA]</scope>
    <source>
        <strain evidence="7">Wild caught</strain>
    </source>
</reference>
<evidence type="ECO:0000259" key="5">
    <source>
        <dbReference type="Pfam" id="PF00349"/>
    </source>
</evidence>
<comment type="catalytic activity">
    <reaction evidence="3">
        <text>D-glucose + ATP = D-glucose 6-phosphate + ADP + H(+)</text>
        <dbReference type="Rhea" id="RHEA:17825"/>
        <dbReference type="ChEBI" id="CHEBI:4167"/>
        <dbReference type="ChEBI" id="CHEBI:15378"/>
        <dbReference type="ChEBI" id="CHEBI:30616"/>
        <dbReference type="ChEBI" id="CHEBI:61548"/>
        <dbReference type="ChEBI" id="CHEBI:456216"/>
        <dbReference type="EC" id="2.7.1.1"/>
    </reaction>
    <physiologicalReaction direction="left-to-right" evidence="3">
        <dbReference type="Rhea" id="RHEA:17826"/>
    </physiologicalReaction>
</comment>
<evidence type="ECO:0000313" key="7">
    <source>
        <dbReference type="Proteomes" id="UP000008672"/>
    </source>
</evidence>
<comment type="similarity">
    <text evidence="4">Belongs to the hexokinase family.</text>
</comment>
<reference evidence="6" key="2">
    <citation type="submission" date="2025-08" db="UniProtKB">
        <authorList>
            <consortium name="Ensembl"/>
        </authorList>
    </citation>
    <scope>IDENTIFICATION</scope>
</reference>
<organism evidence="6 7">
    <name type="scientific">Latimeria chalumnae</name>
    <name type="common">Coelacanth</name>
    <dbReference type="NCBI Taxonomy" id="7897"/>
    <lineage>
        <taxon>Eukaryota</taxon>
        <taxon>Metazoa</taxon>
        <taxon>Chordata</taxon>
        <taxon>Craniata</taxon>
        <taxon>Vertebrata</taxon>
        <taxon>Euteleostomi</taxon>
        <taxon>Coelacanthiformes</taxon>
        <taxon>Coelacanthidae</taxon>
        <taxon>Latimeria</taxon>
    </lineage>
</organism>
<keyword evidence="4" id="KW-0418">Kinase</keyword>
<keyword evidence="4" id="KW-0547">Nucleotide-binding</keyword>
<dbReference type="Ensembl" id="ENSLACT00000010776.1">
    <property type="protein sequence ID" value="ENSLACP00000010697.1"/>
    <property type="gene ID" value="ENSLACG00000009420.2"/>
</dbReference>
<dbReference type="PANTHER" id="PTHR19443">
    <property type="entry name" value="HEXOKINASE"/>
    <property type="match status" value="1"/>
</dbReference>
<dbReference type="InterPro" id="IPR022672">
    <property type="entry name" value="Hexokinase_N"/>
</dbReference>
<dbReference type="GO" id="GO:0008865">
    <property type="term" value="F:fructokinase activity"/>
    <property type="evidence" value="ECO:0007669"/>
    <property type="project" value="TreeGrafter"/>
</dbReference>
<dbReference type="UniPathway" id="UPA00242"/>
<dbReference type="InterPro" id="IPR001312">
    <property type="entry name" value="Hexokinase"/>
</dbReference>
<dbReference type="EMBL" id="AFYH01022219">
    <property type="status" value="NOT_ANNOTATED_CDS"/>
    <property type="molecule type" value="Genomic_DNA"/>
</dbReference>
<dbReference type="InterPro" id="IPR043129">
    <property type="entry name" value="ATPase_NBD"/>
</dbReference>
<dbReference type="GO" id="GO:0006006">
    <property type="term" value="P:glucose metabolic process"/>
    <property type="evidence" value="ECO:0007669"/>
    <property type="project" value="TreeGrafter"/>
</dbReference>
<dbReference type="GO" id="GO:0005739">
    <property type="term" value="C:mitochondrion"/>
    <property type="evidence" value="ECO:0007669"/>
    <property type="project" value="TreeGrafter"/>
</dbReference>
<proteinExistence type="inferred from homology"/>
<feature type="domain" description="Hexokinase N-terminal" evidence="5">
    <location>
        <begin position="11"/>
        <end position="113"/>
    </location>
</feature>
<dbReference type="EMBL" id="AFYH01022214">
    <property type="status" value="NOT_ANNOTATED_CDS"/>
    <property type="molecule type" value="Genomic_DNA"/>
</dbReference>
<evidence type="ECO:0000313" key="6">
    <source>
        <dbReference type="Ensembl" id="ENSLACP00000010697.1"/>
    </source>
</evidence>
<gene>
    <name evidence="6" type="primary">HK1</name>
</gene>
<dbReference type="GO" id="GO:0006096">
    <property type="term" value="P:glycolytic process"/>
    <property type="evidence" value="ECO:0007669"/>
    <property type="project" value="UniProtKB-KW"/>
</dbReference>
<dbReference type="EMBL" id="AFYH01022215">
    <property type="status" value="NOT_ANNOTATED_CDS"/>
    <property type="molecule type" value="Genomic_DNA"/>
</dbReference>
<comment type="pathway">
    <text evidence="1">Carbohydrate metabolism; hexose metabolism.</text>
</comment>
<dbReference type="PROSITE" id="PS51748">
    <property type="entry name" value="HEXOKINASE_2"/>
    <property type="match status" value="1"/>
</dbReference>
<keyword evidence="4" id="KW-0324">Glycolysis</keyword>
<dbReference type="GeneTree" id="ENSGT00950000182787"/>
<dbReference type="PANTHER" id="PTHR19443:SF4">
    <property type="entry name" value="HEXOKINASE-2"/>
    <property type="match status" value="1"/>
</dbReference>
<dbReference type="Bgee" id="ENSLACG00000009420">
    <property type="expression patterns" value="Expressed in pectoral fin and 6 other cell types or tissues"/>
</dbReference>
<evidence type="ECO:0000256" key="4">
    <source>
        <dbReference type="RuleBase" id="RU362007"/>
    </source>
</evidence>
<dbReference type="GO" id="GO:0005536">
    <property type="term" value="F:D-glucose binding"/>
    <property type="evidence" value="ECO:0007669"/>
    <property type="project" value="InterPro"/>
</dbReference>
<dbReference type="AlphaFoldDB" id="H3AM26"/>
<sequence>LINSFIHSYTIDKYLFSMRLSDETLLDIMTRFRSEMKRGLSSDFNPTATIKMLPTFVRSTPDGSEKGDFIALDLGGSFFRILRVKVSHEKKQTVQMESKIYDTPEDIMSGSGTRV</sequence>
<dbReference type="EMBL" id="AFYH01022218">
    <property type="status" value="NOT_ANNOTATED_CDS"/>
    <property type="molecule type" value="Genomic_DNA"/>
</dbReference>
<dbReference type="EMBL" id="AFYH01022213">
    <property type="status" value="NOT_ANNOTATED_CDS"/>
    <property type="molecule type" value="Genomic_DNA"/>
</dbReference>
<accession>H3AM26</accession>
<dbReference type="GO" id="GO:0005829">
    <property type="term" value="C:cytosol"/>
    <property type="evidence" value="ECO:0007669"/>
    <property type="project" value="TreeGrafter"/>
</dbReference>
<dbReference type="GO" id="GO:0001678">
    <property type="term" value="P:intracellular glucose homeostasis"/>
    <property type="evidence" value="ECO:0007669"/>
    <property type="project" value="InterPro"/>
</dbReference>
<dbReference type="EMBL" id="AFYH01022220">
    <property type="status" value="NOT_ANNOTATED_CDS"/>
    <property type="molecule type" value="Genomic_DNA"/>
</dbReference>
<keyword evidence="4" id="KW-0067">ATP-binding</keyword>
<name>H3AM26_LATCH</name>
<dbReference type="HOGENOM" id="CLU_153568_0_0_1"/>
<dbReference type="Proteomes" id="UP000008672">
    <property type="component" value="Unassembled WGS sequence"/>
</dbReference>
<dbReference type="EMBL" id="AFYH01022217">
    <property type="status" value="NOT_ANNOTATED_CDS"/>
    <property type="molecule type" value="Genomic_DNA"/>
</dbReference>
<dbReference type="EMBL" id="AFYH01022216">
    <property type="status" value="NOT_ANNOTATED_CDS"/>
    <property type="molecule type" value="Genomic_DNA"/>
</dbReference>
<dbReference type="GO" id="GO:0005524">
    <property type="term" value="F:ATP binding"/>
    <property type="evidence" value="ECO:0007669"/>
    <property type="project" value="UniProtKB-UniRule"/>
</dbReference>